<dbReference type="FunFam" id="3.20.20.70:FF:000029">
    <property type="entry name" value="L-lactate dehydrogenase"/>
    <property type="match status" value="1"/>
</dbReference>
<comment type="cofactor">
    <cofactor evidence="1">
        <name>FMN</name>
        <dbReference type="ChEBI" id="CHEBI:58210"/>
    </cofactor>
</comment>
<dbReference type="Gene3D" id="3.20.20.70">
    <property type="entry name" value="Aldolase class I"/>
    <property type="match status" value="1"/>
</dbReference>
<feature type="binding site" evidence="7">
    <location>
        <position position="54"/>
    </location>
    <ligand>
        <name>glyoxylate</name>
        <dbReference type="ChEBI" id="CHEBI:36655"/>
    </ligand>
</feature>
<feature type="binding site" evidence="7">
    <location>
        <position position="298"/>
    </location>
    <ligand>
        <name>FMN</name>
        <dbReference type="ChEBI" id="CHEBI:58210"/>
    </ligand>
</feature>
<feature type="binding site" evidence="7">
    <location>
        <position position="300"/>
    </location>
    <ligand>
        <name>glyoxylate</name>
        <dbReference type="ChEBI" id="CHEBI:36655"/>
    </ligand>
</feature>
<dbReference type="CDD" id="cd02809">
    <property type="entry name" value="alpha_hydroxyacid_oxid_FMN"/>
    <property type="match status" value="1"/>
</dbReference>
<name>A0A4Q7JCW4_9PSEU</name>
<dbReference type="PANTHER" id="PTHR10578">
    <property type="entry name" value="S -2-HYDROXY-ACID OXIDASE-RELATED"/>
    <property type="match status" value="1"/>
</dbReference>
<evidence type="ECO:0000259" key="8">
    <source>
        <dbReference type="PROSITE" id="PS51349"/>
    </source>
</evidence>
<evidence type="ECO:0000256" key="3">
    <source>
        <dbReference type="ARBA" id="ARBA00022643"/>
    </source>
</evidence>
<organism evidence="9 10">
    <name type="scientific">Amycolatopsis suaedae</name>
    <dbReference type="NCBI Taxonomy" id="2510978"/>
    <lineage>
        <taxon>Bacteria</taxon>
        <taxon>Bacillati</taxon>
        <taxon>Actinomycetota</taxon>
        <taxon>Actinomycetes</taxon>
        <taxon>Pseudonocardiales</taxon>
        <taxon>Pseudonocardiaceae</taxon>
        <taxon>Amycolatopsis</taxon>
    </lineage>
</organism>
<dbReference type="PROSITE" id="PS51349">
    <property type="entry name" value="FMN_HYDROXY_ACID_DH_2"/>
    <property type="match status" value="1"/>
</dbReference>
<feature type="binding site" evidence="7">
    <location>
        <position position="158"/>
    </location>
    <ligand>
        <name>FMN</name>
        <dbReference type="ChEBI" id="CHEBI:58210"/>
    </ligand>
</feature>
<evidence type="ECO:0000256" key="4">
    <source>
        <dbReference type="ARBA" id="ARBA00023002"/>
    </source>
</evidence>
<keyword evidence="10" id="KW-1185">Reference proteome</keyword>
<dbReference type="PROSITE" id="PS00557">
    <property type="entry name" value="FMN_HYDROXY_ACID_DH_1"/>
    <property type="match status" value="1"/>
</dbReference>
<comment type="caution">
    <text evidence="9">The sequence shown here is derived from an EMBL/GenBank/DDBJ whole genome shotgun (WGS) entry which is preliminary data.</text>
</comment>
<dbReference type="InterPro" id="IPR037396">
    <property type="entry name" value="FMN_HAD"/>
</dbReference>
<dbReference type="SUPFAM" id="SSF51395">
    <property type="entry name" value="FMN-linked oxidoreductases"/>
    <property type="match status" value="1"/>
</dbReference>
<dbReference type="GO" id="GO:0010181">
    <property type="term" value="F:FMN binding"/>
    <property type="evidence" value="ECO:0007669"/>
    <property type="project" value="InterPro"/>
</dbReference>
<reference evidence="9 10" key="1">
    <citation type="submission" date="2019-02" db="EMBL/GenBank/DDBJ databases">
        <title>Draft genome sequence of Amycolatopsis sp. 8-3EHSu isolated from roots of Suaeda maritima.</title>
        <authorList>
            <person name="Duangmal K."/>
            <person name="Chantavorakit T."/>
        </authorList>
    </citation>
    <scope>NUCLEOTIDE SEQUENCE [LARGE SCALE GENOMIC DNA]</scope>
    <source>
        <strain evidence="9 10">8-3EHSu</strain>
    </source>
</reference>
<dbReference type="GO" id="GO:0016614">
    <property type="term" value="F:oxidoreductase activity, acting on CH-OH group of donors"/>
    <property type="evidence" value="ECO:0007669"/>
    <property type="project" value="UniProtKB-ARBA"/>
</dbReference>
<gene>
    <name evidence="9" type="ORF">EWH70_08370</name>
</gene>
<evidence type="ECO:0000256" key="6">
    <source>
        <dbReference type="PIRSR" id="PIRSR000138-1"/>
    </source>
</evidence>
<dbReference type="OrthoDB" id="9770452at2"/>
<feature type="binding site" evidence="7">
    <location>
        <position position="186"/>
    </location>
    <ligand>
        <name>FMN</name>
        <dbReference type="ChEBI" id="CHEBI:58210"/>
    </ligand>
</feature>
<dbReference type="Proteomes" id="UP000292003">
    <property type="component" value="Unassembled WGS sequence"/>
</dbReference>
<feature type="binding site" evidence="7">
    <location>
        <position position="136"/>
    </location>
    <ligand>
        <name>FMN</name>
        <dbReference type="ChEBI" id="CHEBI:58210"/>
    </ligand>
</feature>
<dbReference type="Pfam" id="PF01070">
    <property type="entry name" value="FMN_dh"/>
    <property type="match status" value="1"/>
</dbReference>
<feature type="binding site" evidence="7">
    <location>
        <begin position="107"/>
        <end position="109"/>
    </location>
    <ligand>
        <name>FMN</name>
        <dbReference type="ChEBI" id="CHEBI:58210"/>
    </ligand>
</feature>
<feature type="binding site" evidence="7">
    <location>
        <begin position="353"/>
        <end position="354"/>
    </location>
    <ligand>
        <name>FMN</name>
        <dbReference type="ChEBI" id="CHEBI:58210"/>
    </ligand>
</feature>
<sequence length="402" mass="44346">MTKRRLPRPAELAEILRPKPIVLNPTDRRLANAHTIPDLRTIARGRTPRAVFDYTDGAAELEDSLLRARQAFRRVEFRPRVLRDVSEVDTSREILGVRSELPFAFAPTGFTRMMNHEGEPAVARVAQEAGIPYALSTMGTTSVEDVAAAAPRARKWFQLYVWRDREAGKDLVQRAADSGYDTLLLTVDVPVGGARMRDVRNGLTIPPALTLKTFVDGALHPAWWFNLLTTEPLTFASFRSWNGTVAELLDTLFDPALNFDDVEWLRGIWPGKLVIKGIQNPADARRVTELGADAVVVSNHGGRQLDRAPTPLELLPRVREAMPRGEVWLDGGILSGADIVAAVANGADACLVGRAYLYGLMAGGERGVRRALEILRTEVVRTMRLLGVRSLAELTPDHATVL</sequence>
<dbReference type="InterPro" id="IPR012133">
    <property type="entry name" value="Alpha-hydoxy_acid_DH_FMN"/>
</dbReference>
<dbReference type="PANTHER" id="PTHR10578:SF107">
    <property type="entry name" value="2-HYDROXYACID OXIDASE 1"/>
    <property type="match status" value="1"/>
</dbReference>
<dbReference type="PIRSF" id="PIRSF000138">
    <property type="entry name" value="Al-hdrx_acd_dh"/>
    <property type="match status" value="1"/>
</dbReference>
<dbReference type="AlphaFoldDB" id="A0A4Q7JCW4"/>
<evidence type="ECO:0000256" key="2">
    <source>
        <dbReference type="ARBA" id="ARBA00022630"/>
    </source>
</evidence>
<feature type="binding site" evidence="7">
    <location>
        <position position="303"/>
    </location>
    <ligand>
        <name>glyoxylate</name>
        <dbReference type="ChEBI" id="CHEBI:36655"/>
    </ligand>
</feature>
<feature type="active site" description="Proton acceptor" evidence="6">
    <location>
        <position position="300"/>
    </location>
</feature>
<dbReference type="EMBL" id="SFCC01000003">
    <property type="protein sequence ID" value="RZQ64882.1"/>
    <property type="molecule type" value="Genomic_DNA"/>
</dbReference>
<feature type="domain" description="FMN hydroxy acid dehydrogenase" evidence="8">
    <location>
        <begin position="28"/>
        <end position="402"/>
    </location>
</feature>
<dbReference type="RefSeq" id="WP_130474681.1">
    <property type="nucleotide sequence ID" value="NZ_SFCC01000003.1"/>
</dbReference>
<evidence type="ECO:0000256" key="1">
    <source>
        <dbReference type="ARBA" id="ARBA00001917"/>
    </source>
</evidence>
<proteinExistence type="inferred from homology"/>
<evidence type="ECO:0000313" key="10">
    <source>
        <dbReference type="Proteomes" id="UP000292003"/>
    </source>
</evidence>
<keyword evidence="3 7" id="KW-0288">FMN</keyword>
<protein>
    <submittedName>
        <fullName evidence="9">Alpha-hydroxy-acid oxidizing protein</fullName>
    </submittedName>
</protein>
<evidence type="ECO:0000256" key="5">
    <source>
        <dbReference type="ARBA" id="ARBA00024042"/>
    </source>
</evidence>
<evidence type="ECO:0000313" key="9">
    <source>
        <dbReference type="EMBL" id="RZQ64882.1"/>
    </source>
</evidence>
<dbReference type="InterPro" id="IPR008259">
    <property type="entry name" value="FMN_hydac_DH_AS"/>
</dbReference>
<dbReference type="InterPro" id="IPR013785">
    <property type="entry name" value="Aldolase_TIM"/>
</dbReference>
<feature type="binding site" evidence="7">
    <location>
        <position position="160"/>
    </location>
    <ligand>
        <name>glyoxylate</name>
        <dbReference type="ChEBI" id="CHEBI:36655"/>
    </ligand>
</feature>
<dbReference type="InterPro" id="IPR000262">
    <property type="entry name" value="FMN-dep_DH"/>
</dbReference>
<feature type="binding site" evidence="7">
    <location>
        <position position="195"/>
    </location>
    <ligand>
        <name>glyoxylate</name>
        <dbReference type="ChEBI" id="CHEBI:36655"/>
    </ligand>
</feature>
<feature type="binding site" evidence="7">
    <location>
        <position position="276"/>
    </location>
    <ligand>
        <name>FMN</name>
        <dbReference type="ChEBI" id="CHEBI:58210"/>
    </ligand>
</feature>
<keyword evidence="2 7" id="KW-0285">Flavoprotein</keyword>
<comment type="similarity">
    <text evidence="5">Belongs to the FMN-dependent alpha-hydroxy acid dehydrogenase family.</text>
</comment>
<keyword evidence="4" id="KW-0560">Oxidoreductase</keyword>
<evidence type="ECO:0000256" key="7">
    <source>
        <dbReference type="PIRSR" id="PIRSR000138-2"/>
    </source>
</evidence>
<accession>A0A4Q7JCW4</accession>